<keyword evidence="2" id="KW-0575">Peroxidase</keyword>
<evidence type="ECO:0000313" key="3">
    <source>
        <dbReference type="Proteomes" id="UP001596296"/>
    </source>
</evidence>
<dbReference type="GO" id="GO:0004601">
    <property type="term" value="F:peroxidase activity"/>
    <property type="evidence" value="ECO:0007669"/>
    <property type="project" value="UniProtKB-KW"/>
</dbReference>
<feature type="region of interest" description="Disordered" evidence="1">
    <location>
        <begin position="1"/>
        <end position="51"/>
    </location>
</feature>
<dbReference type="EC" id="1.11.1.-" evidence="2"/>
<name>A0ABD5UYV8_9EURY</name>
<dbReference type="Pfam" id="PF02566">
    <property type="entry name" value="OsmC"/>
    <property type="match status" value="1"/>
</dbReference>
<evidence type="ECO:0000256" key="1">
    <source>
        <dbReference type="SAM" id="MobiDB-lite"/>
    </source>
</evidence>
<dbReference type="AlphaFoldDB" id="A0ABD5UYV8"/>
<dbReference type="InterPro" id="IPR036102">
    <property type="entry name" value="OsmC/Ohrsf"/>
</dbReference>
<dbReference type="InterPro" id="IPR052924">
    <property type="entry name" value="OsmC/Ohr_hydroprdx_reductase"/>
</dbReference>
<dbReference type="InterPro" id="IPR003718">
    <property type="entry name" value="OsmC/Ohr_fam"/>
</dbReference>
<dbReference type="PANTHER" id="PTHR35368:SF1">
    <property type="entry name" value="HYDROPEROXIDE REDUCTASE"/>
    <property type="match status" value="1"/>
</dbReference>
<gene>
    <name evidence="2" type="ORF">ACFQE9_12440</name>
</gene>
<comment type="caution">
    <text evidence="2">The sequence shown here is derived from an EMBL/GenBank/DDBJ whole genome shotgun (WGS) entry which is preliminary data.</text>
</comment>
<organism evidence="2 3">
    <name type="scientific">Halopenitus salinus</name>
    <dbReference type="NCBI Taxonomy" id="1198295"/>
    <lineage>
        <taxon>Archaea</taxon>
        <taxon>Methanobacteriati</taxon>
        <taxon>Methanobacteriota</taxon>
        <taxon>Stenosarchaea group</taxon>
        <taxon>Halobacteria</taxon>
        <taxon>Halobacteriales</taxon>
        <taxon>Haloferacaceae</taxon>
        <taxon>Halopenitus</taxon>
    </lineage>
</organism>
<proteinExistence type="predicted"/>
<dbReference type="PANTHER" id="PTHR35368">
    <property type="entry name" value="HYDROPEROXIDE REDUCTASE"/>
    <property type="match status" value="1"/>
</dbReference>
<accession>A0ABD5UYV8</accession>
<keyword evidence="3" id="KW-1185">Reference proteome</keyword>
<feature type="compositionally biased region" description="Acidic residues" evidence="1">
    <location>
        <begin position="1"/>
        <end position="15"/>
    </location>
</feature>
<keyword evidence="2" id="KW-0560">Oxidoreductase</keyword>
<feature type="compositionally biased region" description="Basic and acidic residues" evidence="1">
    <location>
        <begin position="16"/>
        <end position="28"/>
    </location>
</feature>
<evidence type="ECO:0000313" key="2">
    <source>
        <dbReference type="EMBL" id="MFC6893406.1"/>
    </source>
</evidence>
<protein>
    <submittedName>
        <fullName evidence="2">OsmC family protein</fullName>
        <ecNumber evidence="2">1.11.1.-</ecNumber>
    </submittedName>
</protein>
<dbReference type="RefSeq" id="WP_379745062.1">
    <property type="nucleotide sequence ID" value="NZ_JBHSVN010000001.1"/>
</dbReference>
<sequence>MSDADANSDADTDSETDLREAQEPLKEQYEEDPEAAKVTLSASGAEQAEEGRACNVDIGRAIYEAELHEGAGGPGSGACSGDLLLGALAACSQLTAQAVAENFGIDADVSVDVEGDLDLRGTMGVDEDVPVGFEDIRLSVTVDAEEDEIDPDTAAAFERATEKYCVVYQTLVDPPAIETNWNVD</sequence>
<dbReference type="EMBL" id="JBHSXL010000009">
    <property type="protein sequence ID" value="MFC6893406.1"/>
    <property type="molecule type" value="Genomic_DNA"/>
</dbReference>
<dbReference type="Proteomes" id="UP001596296">
    <property type="component" value="Unassembled WGS sequence"/>
</dbReference>
<reference evidence="2 3" key="1">
    <citation type="journal article" date="2019" name="Int. J. Syst. Evol. Microbiol.">
        <title>The Global Catalogue of Microorganisms (GCM) 10K type strain sequencing project: providing services to taxonomists for standard genome sequencing and annotation.</title>
        <authorList>
            <consortium name="The Broad Institute Genomics Platform"/>
            <consortium name="The Broad Institute Genome Sequencing Center for Infectious Disease"/>
            <person name="Wu L."/>
            <person name="Ma J."/>
        </authorList>
    </citation>
    <scope>NUCLEOTIDE SEQUENCE [LARGE SCALE GENOMIC DNA]</scope>
    <source>
        <strain evidence="2 3">SKJ47</strain>
    </source>
</reference>
<dbReference type="Gene3D" id="3.30.300.20">
    <property type="match status" value="1"/>
</dbReference>
<dbReference type="InterPro" id="IPR015946">
    <property type="entry name" value="KH_dom-like_a/b"/>
</dbReference>
<dbReference type="SUPFAM" id="SSF82784">
    <property type="entry name" value="OsmC-like"/>
    <property type="match status" value="1"/>
</dbReference>